<evidence type="ECO:0000256" key="2">
    <source>
        <dbReference type="SAM" id="Phobius"/>
    </source>
</evidence>
<dbReference type="Proteomes" id="UP001555826">
    <property type="component" value="Unassembled WGS sequence"/>
</dbReference>
<protein>
    <submittedName>
        <fullName evidence="3">Uncharacterized protein</fullName>
    </submittedName>
</protein>
<feature type="transmembrane region" description="Helical" evidence="2">
    <location>
        <begin position="144"/>
        <end position="162"/>
    </location>
</feature>
<feature type="transmembrane region" description="Helical" evidence="2">
    <location>
        <begin position="455"/>
        <end position="476"/>
    </location>
</feature>
<feature type="transmembrane region" description="Helical" evidence="2">
    <location>
        <begin position="265"/>
        <end position="288"/>
    </location>
</feature>
<evidence type="ECO:0000313" key="3">
    <source>
        <dbReference type="EMBL" id="MEW9264735.1"/>
    </source>
</evidence>
<dbReference type="EMBL" id="JBFNQN010000005">
    <property type="protein sequence ID" value="MEW9264735.1"/>
    <property type="molecule type" value="Genomic_DNA"/>
</dbReference>
<feature type="transmembrane region" description="Helical" evidence="2">
    <location>
        <begin position="235"/>
        <end position="253"/>
    </location>
</feature>
<evidence type="ECO:0000313" key="4">
    <source>
        <dbReference type="Proteomes" id="UP001555826"/>
    </source>
</evidence>
<accession>A0ABV3P537</accession>
<keyword evidence="2" id="KW-1133">Transmembrane helix</keyword>
<dbReference type="RefSeq" id="WP_367637531.1">
    <property type="nucleotide sequence ID" value="NZ_JBFNQN010000005.1"/>
</dbReference>
<gene>
    <name evidence="3" type="ORF">AB1207_08245</name>
</gene>
<name>A0ABV3P537_9ACTN</name>
<feature type="region of interest" description="Disordered" evidence="1">
    <location>
        <begin position="25"/>
        <end position="85"/>
    </location>
</feature>
<keyword evidence="2" id="KW-0472">Membrane</keyword>
<feature type="transmembrane region" description="Helical" evidence="2">
    <location>
        <begin position="88"/>
        <end position="107"/>
    </location>
</feature>
<proteinExistence type="predicted"/>
<reference evidence="3 4" key="1">
    <citation type="submission" date="2024-07" db="EMBL/GenBank/DDBJ databases">
        <authorList>
            <person name="Thanompreechachai J."/>
            <person name="Duangmal K."/>
        </authorList>
    </citation>
    <scope>NUCLEOTIDE SEQUENCE [LARGE SCALE GENOMIC DNA]</scope>
    <source>
        <strain evidence="3 4">KCTC 19886</strain>
    </source>
</reference>
<organism evidence="3 4">
    <name type="scientific">Kineococcus endophyticus</name>
    <dbReference type="NCBI Taxonomy" id="1181883"/>
    <lineage>
        <taxon>Bacteria</taxon>
        <taxon>Bacillati</taxon>
        <taxon>Actinomycetota</taxon>
        <taxon>Actinomycetes</taxon>
        <taxon>Kineosporiales</taxon>
        <taxon>Kineosporiaceae</taxon>
        <taxon>Kineococcus</taxon>
    </lineage>
</organism>
<feature type="transmembrane region" description="Helical" evidence="2">
    <location>
        <begin position="113"/>
        <end position="132"/>
    </location>
</feature>
<feature type="transmembrane region" description="Helical" evidence="2">
    <location>
        <begin position="338"/>
        <end position="366"/>
    </location>
</feature>
<keyword evidence="2" id="KW-0812">Transmembrane</keyword>
<keyword evidence="4" id="KW-1185">Reference proteome</keyword>
<feature type="transmembrane region" description="Helical" evidence="2">
    <location>
        <begin position="519"/>
        <end position="546"/>
    </location>
</feature>
<feature type="transmembrane region" description="Helical" evidence="2">
    <location>
        <begin position="386"/>
        <end position="412"/>
    </location>
</feature>
<feature type="transmembrane region" description="Helical" evidence="2">
    <location>
        <begin position="174"/>
        <end position="193"/>
    </location>
</feature>
<feature type="transmembrane region" description="Helical" evidence="2">
    <location>
        <begin position="205"/>
        <end position="223"/>
    </location>
</feature>
<feature type="transmembrane region" description="Helical" evidence="2">
    <location>
        <begin position="424"/>
        <end position="443"/>
    </location>
</feature>
<evidence type="ECO:0000256" key="1">
    <source>
        <dbReference type="SAM" id="MobiDB-lite"/>
    </source>
</evidence>
<feature type="transmembrane region" description="Helical" evidence="2">
    <location>
        <begin position="488"/>
        <end position="507"/>
    </location>
</feature>
<sequence>MDRYPVLRSDPTLPAAARGRAALTLSAATPPAGTGTGTGWGPGLAPHPDRLEVVRTRSSPRAADRRPRGRRPRHRRPLGPRPPVRPGAGPLLLGVAAVGTLLLVLGVPLPAPLAALALLTAVTVLGLPVLHLLRVPVPDPVGRVVLAAASGLVLVTGLFRLADGAGWRPGGPAVAVAGLALLVLAVVGRGALAPPGAPPPRPTRALRAALPRLPLLALPALAWVDALGDVPSPGWLRAAVLAAAVALLARLTLRRRPRTDRVGVAATVHAVAVAVLTPLGGAASGAAATPWGSGLARAWSLTPGTVEAVVLPAVTALVVVGTWLVAERVVGTRRAVVVAVLALAALAAAPPGPGDLAVTAAVLLVVTRSPAGRPGPAATGRRLLVLLLGAGALLTAPSAAVFGAQVCLAALAGTVLGPAGRRPGRVLTLPLALGFAVAVWGAAALGQRLPVTGGAVPAAGVVLVALAAAGLLAVLLRRVPRPPTDTEFLALAAAGLLVQAVAAAGAGSTGGAGSPVPHVLLLLTVPAVLGVGVVWGVLSAGLGLVLDRVPARWLRSDSRATRAHRGTPGRALRTALVALALFALAYARRAFG</sequence>
<feature type="transmembrane region" description="Helical" evidence="2">
    <location>
        <begin position="567"/>
        <end position="587"/>
    </location>
</feature>
<comment type="caution">
    <text evidence="3">The sequence shown here is derived from an EMBL/GenBank/DDBJ whole genome shotgun (WGS) entry which is preliminary data.</text>
</comment>
<feature type="transmembrane region" description="Helical" evidence="2">
    <location>
        <begin position="308"/>
        <end position="326"/>
    </location>
</feature>
<feature type="compositionally biased region" description="Basic residues" evidence="1">
    <location>
        <begin position="67"/>
        <end position="78"/>
    </location>
</feature>